<organism evidence="13 14">
    <name type="scientific">Cyphellophora europaea (strain CBS 101466)</name>
    <name type="common">Phialophora europaea</name>
    <dbReference type="NCBI Taxonomy" id="1220924"/>
    <lineage>
        <taxon>Eukaryota</taxon>
        <taxon>Fungi</taxon>
        <taxon>Dikarya</taxon>
        <taxon>Ascomycota</taxon>
        <taxon>Pezizomycotina</taxon>
        <taxon>Eurotiomycetes</taxon>
        <taxon>Chaetothyriomycetidae</taxon>
        <taxon>Chaetothyriales</taxon>
        <taxon>Cyphellophoraceae</taxon>
        <taxon>Cyphellophora</taxon>
    </lineage>
</organism>
<keyword evidence="5" id="KW-0325">Glycoprotein</keyword>
<feature type="disulfide bond" evidence="9">
    <location>
        <begin position="30"/>
        <end position="70"/>
    </location>
</feature>
<dbReference type="RefSeq" id="XP_008721383.1">
    <property type="nucleotide sequence ID" value="XM_008723161.1"/>
</dbReference>
<evidence type="ECO:0000256" key="4">
    <source>
        <dbReference type="ARBA" id="ARBA00022525"/>
    </source>
</evidence>
<feature type="region of interest" description="Disordered" evidence="10">
    <location>
        <begin position="93"/>
        <end position="136"/>
    </location>
</feature>
<dbReference type="SMART" id="SM00747">
    <property type="entry name" value="CFEM"/>
    <property type="match status" value="1"/>
</dbReference>
<dbReference type="GO" id="GO:0098552">
    <property type="term" value="C:side of membrane"/>
    <property type="evidence" value="ECO:0007669"/>
    <property type="project" value="UniProtKB-KW"/>
</dbReference>
<dbReference type="OrthoDB" id="3065412at2759"/>
<feature type="disulfide bond" evidence="9">
    <location>
        <begin position="44"/>
        <end position="51"/>
    </location>
</feature>
<evidence type="ECO:0000256" key="2">
    <source>
        <dbReference type="ARBA" id="ARBA00004613"/>
    </source>
</evidence>
<keyword evidence="5" id="KW-0336">GPI-anchor</keyword>
<keyword evidence="9" id="KW-0408">Iron</keyword>
<dbReference type="Proteomes" id="UP000030752">
    <property type="component" value="Unassembled WGS sequence"/>
</dbReference>
<evidence type="ECO:0000313" key="14">
    <source>
        <dbReference type="Proteomes" id="UP000030752"/>
    </source>
</evidence>
<evidence type="ECO:0000256" key="10">
    <source>
        <dbReference type="SAM" id="MobiDB-lite"/>
    </source>
</evidence>
<feature type="signal peptide" evidence="11">
    <location>
        <begin position="1"/>
        <end position="23"/>
    </location>
</feature>
<keyword evidence="4" id="KW-0964">Secreted</keyword>
<accession>W2RJP3</accession>
<dbReference type="GeneID" id="19976182"/>
<gene>
    <name evidence="13" type="ORF">HMPREF1541_08843</name>
</gene>
<comment type="similarity">
    <text evidence="3">Belongs to the RBT5 family.</text>
</comment>
<keyword evidence="9" id="KW-0349">Heme</keyword>
<feature type="compositionally biased region" description="Low complexity" evidence="10">
    <location>
        <begin position="156"/>
        <end position="166"/>
    </location>
</feature>
<evidence type="ECO:0000256" key="11">
    <source>
        <dbReference type="SAM" id="SignalP"/>
    </source>
</evidence>
<feature type="chain" id="PRO_5004824250" description="CFEM domain-containing protein" evidence="11">
    <location>
        <begin position="24"/>
        <end position="221"/>
    </location>
</feature>
<dbReference type="Pfam" id="PF05730">
    <property type="entry name" value="CFEM"/>
    <property type="match status" value="1"/>
</dbReference>
<keyword evidence="14" id="KW-1185">Reference proteome</keyword>
<evidence type="ECO:0000256" key="8">
    <source>
        <dbReference type="ARBA" id="ARBA00023288"/>
    </source>
</evidence>
<dbReference type="HOGENOM" id="CLU_1250632_0_0_1"/>
<sequence>MYRSYLPLLAVISAAIAAPQSSGLEGLSPCAQSAALLAIGSTNCQATDTACLCTGTAFQDAVKAGIATRCGDADVTATEEWGKTFCANAGVPVPSSSATAAEPDTASEPGTVEATSVPTATSTSWNDYEGDTAPANTTTTWVNGTCHRCDEGQGDATAPSNNTAPNAPAPTPPVETCTGGCQQPGSASGNSSAPKYTGAASQLVPAAFSGAAAVAALFALL</sequence>
<feature type="compositionally biased region" description="Polar residues" evidence="10">
    <location>
        <begin position="179"/>
        <end position="194"/>
    </location>
</feature>
<keyword evidence="7 9" id="KW-1015">Disulfide bond</keyword>
<dbReference type="EMBL" id="KB822725">
    <property type="protein sequence ID" value="ETN36565.1"/>
    <property type="molecule type" value="Genomic_DNA"/>
</dbReference>
<dbReference type="PROSITE" id="PS52012">
    <property type="entry name" value="CFEM"/>
    <property type="match status" value="1"/>
</dbReference>
<dbReference type="GO" id="GO:0046872">
    <property type="term" value="F:metal ion binding"/>
    <property type="evidence" value="ECO:0007669"/>
    <property type="project" value="UniProtKB-UniRule"/>
</dbReference>
<name>W2RJP3_CYPE1</name>
<dbReference type="GO" id="GO:0005576">
    <property type="term" value="C:extracellular region"/>
    <property type="evidence" value="ECO:0007669"/>
    <property type="project" value="UniProtKB-SubCell"/>
</dbReference>
<reference evidence="13 14" key="1">
    <citation type="submission" date="2013-03" db="EMBL/GenBank/DDBJ databases">
        <title>The Genome Sequence of Phialophora europaea CBS 101466.</title>
        <authorList>
            <consortium name="The Broad Institute Genomics Platform"/>
            <person name="Cuomo C."/>
            <person name="de Hoog S."/>
            <person name="Gorbushina A."/>
            <person name="Walker B."/>
            <person name="Young S.K."/>
            <person name="Zeng Q."/>
            <person name="Gargeya S."/>
            <person name="Fitzgerald M."/>
            <person name="Haas B."/>
            <person name="Abouelleil A."/>
            <person name="Allen A.W."/>
            <person name="Alvarado L."/>
            <person name="Arachchi H.M."/>
            <person name="Berlin A.M."/>
            <person name="Chapman S.B."/>
            <person name="Gainer-Dewar J."/>
            <person name="Goldberg J."/>
            <person name="Griggs A."/>
            <person name="Gujja S."/>
            <person name="Hansen M."/>
            <person name="Howarth C."/>
            <person name="Imamovic A."/>
            <person name="Ireland A."/>
            <person name="Larimer J."/>
            <person name="McCowan C."/>
            <person name="Murphy C."/>
            <person name="Pearson M."/>
            <person name="Poon T.W."/>
            <person name="Priest M."/>
            <person name="Roberts A."/>
            <person name="Saif S."/>
            <person name="Shea T."/>
            <person name="Sisk P."/>
            <person name="Sykes S."/>
            <person name="Wortman J."/>
            <person name="Nusbaum C."/>
            <person name="Birren B."/>
        </authorList>
    </citation>
    <scope>NUCLEOTIDE SEQUENCE [LARGE SCALE GENOMIC DNA]</scope>
    <source>
        <strain evidence="13 14">CBS 101466</strain>
    </source>
</reference>
<feature type="disulfide bond" evidence="9">
    <location>
        <begin position="53"/>
        <end position="86"/>
    </location>
</feature>
<dbReference type="VEuPathDB" id="FungiDB:HMPREF1541_08843"/>
<comment type="caution">
    <text evidence="9">Lacks conserved residue(s) required for the propagation of feature annotation.</text>
</comment>
<keyword evidence="8" id="KW-0449">Lipoprotein</keyword>
<feature type="region of interest" description="Disordered" evidence="10">
    <location>
        <begin position="152"/>
        <end position="197"/>
    </location>
</feature>
<keyword evidence="9" id="KW-0479">Metal-binding</keyword>
<feature type="binding site" description="axial binding residue" evidence="9">
    <location>
        <position position="48"/>
    </location>
    <ligand>
        <name>heme</name>
        <dbReference type="ChEBI" id="CHEBI:30413"/>
    </ligand>
    <ligandPart>
        <name>Fe</name>
        <dbReference type="ChEBI" id="CHEBI:18248"/>
    </ligandPart>
</feature>
<keyword evidence="6 11" id="KW-0732">Signal</keyword>
<dbReference type="eggNOG" id="ENOG502RPVX">
    <property type="taxonomic scope" value="Eukaryota"/>
</dbReference>
<evidence type="ECO:0000259" key="12">
    <source>
        <dbReference type="PROSITE" id="PS52012"/>
    </source>
</evidence>
<dbReference type="InterPro" id="IPR008427">
    <property type="entry name" value="Extracellular_membr_CFEM_dom"/>
</dbReference>
<proteinExistence type="inferred from homology"/>
<evidence type="ECO:0000256" key="6">
    <source>
        <dbReference type="ARBA" id="ARBA00022729"/>
    </source>
</evidence>
<keyword evidence="5" id="KW-0472">Membrane</keyword>
<evidence type="ECO:0000256" key="9">
    <source>
        <dbReference type="PROSITE-ProRule" id="PRU01356"/>
    </source>
</evidence>
<protein>
    <recommendedName>
        <fullName evidence="12">CFEM domain-containing protein</fullName>
    </recommendedName>
</protein>
<feature type="domain" description="CFEM" evidence="12">
    <location>
        <begin position="1"/>
        <end position="113"/>
    </location>
</feature>
<evidence type="ECO:0000313" key="13">
    <source>
        <dbReference type="EMBL" id="ETN36565.1"/>
    </source>
</evidence>
<evidence type="ECO:0000256" key="7">
    <source>
        <dbReference type="ARBA" id="ARBA00023157"/>
    </source>
</evidence>
<dbReference type="AlphaFoldDB" id="W2RJP3"/>
<evidence type="ECO:0000256" key="1">
    <source>
        <dbReference type="ARBA" id="ARBA00004589"/>
    </source>
</evidence>
<feature type="compositionally biased region" description="Polar residues" evidence="10">
    <location>
        <begin position="113"/>
        <end position="126"/>
    </location>
</feature>
<evidence type="ECO:0000256" key="3">
    <source>
        <dbReference type="ARBA" id="ARBA00010031"/>
    </source>
</evidence>
<comment type="subcellular location">
    <subcellularLocation>
        <location evidence="1">Membrane</location>
        <topology evidence="1">Lipid-anchor</topology>
        <topology evidence="1">GPI-anchor</topology>
    </subcellularLocation>
    <subcellularLocation>
        <location evidence="2">Secreted</location>
    </subcellularLocation>
</comment>
<evidence type="ECO:0000256" key="5">
    <source>
        <dbReference type="ARBA" id="ARBA00022622"/>
    </source>
</evidence>
<dbReference type="InParanoid" id="W2RJP3"/>